<name>A0A9E7Y5R7_9ABAC</name>
<dbReference type="GO" id="GO:0006355">
    <property type="term" value="P:regulation of DNA-templated transcription"/>
    <property type="evidence" value="ECO:0007669"/>
    <property type="project" value="InterPro"/>
</dbReference>
<organism evidence="3 4">
    <name type="scientific">Parapoynx stagnalis nucleopolyhedrovirus</name>
    <dbReference type="NCBI Taxonomy" id="2993413"/>
    <lineage>
        <taxon>Viruses</taxon>
        <taxon>Viruses incertae sedis</taxon>
        <taxon>Naldaviricetes</taxon>
        <taxon>Lefavirales</taxon>
        <taxon>Baculoviridae</taxon>
        <taxon>Alphabaculovirus</taxon>
        <taxon>Alphabaculovirus pastagnalis</taxon>
    </lineage>
</organism>
<dbReference type="InterPro" id="IPR006923">
    <property type="entry name" value="Baculo_LEF5_N"/>
</dbReference>
<dbReference type="EMBL" id="ON704650">
    <property type="protein sequence ID" value="UZE89733.1"/>
    <property type="molecule type" value="Genomic_DNA"/>
</dbReference>
<feature type="domain" description="Baculoviridae late expression factor 5 N-terminal" evidence="1">
    <location>
        <begin position="30"/>
        <end position="186"/>
    </location>
</feature>
<evidence type="ECO:0000313" key="3">
    <source>
        <dbReference type="EMBL" id="UZE89733.1"/>
    </source>
</evidence>
<accession>A0A9E7Y5R7</accession>
<evidence type="ECO:0000313" key="4">
    <source>
        <dbReference type="Proteomes" id="UP001264959"/>
    </source>
</evidence>
<evidence type="ECO:0000259" key="1">
    <source>
        <dbReference type="Pfam" id="PF04838"/>
    </source>
</evidence>
<dbReference type="Pfam" id="PF11792">
    <property type="entry name" value="Baculo_LEF5_C"/>
    <property type="match status" value="1"/>
</dbReference>
<dbReference type="Pfam" id="PF04838">
    <property type="entry name" value="Baculo_LEF5"/>
    <property type="match status" value="1"/>
</dbReference>
<keyword evidence="4" id="KW-1185">Reference proteome</keyword>
<evidence type="ECO:0000259" key="2">
    <source>
        <dbReference type="Pfam" id="PF11792"/>
    </source>
</evidence>
<sequence length="270" mass="32297">MPFDNRVVQSQTDPVATKRCHIQKKWTCKALFKLFKEYRLNKNYSHLIEFLIKNFPKNVKNKTFNFSETNHLFHSLYAYVPSTSDLVKERKQIRLQEECIAKLFNNTINDFELYNELFDYLENNKKDENQCPCELLNERKTYSEQYVQNLNDKEFDTKPPKFKKDAIDNILQKYSINYKILYLKKKKDKCIVSVTKRKKKIKRRQILNDKIIYLNNKTNTNFDDNTLCSINGLTLKSCQHQFETIETQTKAGDEIVSFISFCRICRIRCN</sequence>
<proteinExistence type="predicted"/>
<dbReference type="InterPro" id="IPR021758">
    <property type="entry name" value="Baculo_LEF5_C"/>
</dbReference>
<protein>
    <submittedName>
        <fullName evidence="3">LEF-5</fullName>
    </submittedName>
</protein>
<feature type="domain" description="Baculoviridae late expression factor 5 C-terminal" evidence="2">
    <location>
        <begin position="227"/>
        <end position="265"/>
    </location>
</feature>
<reference evidence="3" key="1">
    <citation type="journal article" date="2022" name="Viruses">
        <title>The Parapoynx stagnalis Nucleopolyhedrovirus (PastNPV), a Divergent Member of the Alphabaculovirus Group I Clade, Encodes a Homolog of Ran GTPase.</title>
        <authorList>
            <person name="Harrison R.L."/>
            <person name="Rowley D.L."/>
        </authorList>
    </citation>
    <scope>NUCLEOTIDE SEQUENCE</scope>
    <source>
        <strain evidence="3">BCIPV-473</strain>
    </source>
</reference>
<dbReference type="Proteomes" id="UP001264959">
    <property type="component" value="Segment"/>
</dbReference>